<dbReference type="SUPFAM" id="SSF53850">
    <property type="entry name" value="Periplasmic binding protein-like II"/>
    <property type="match status" value="1"/>
</dbReference>
<proteinExistence type="inferred from homology"/>
<gene>
    <name evidence="3" type="primary">pstS1</name>
    <name evidence="3" type="ORF">AXFE_20800</name>
</gene>
<evidence type="ECO:0000313" key="4">
    <source>
        <dbReference type="Proteomes" id="UP000032360"/>
    </source>
</evidence>
<dbReference type="Proteomes" id="UP000032360">
    <property type="component" value="Unassembled WGS sequence"/>
</dbReference>
<dbReference type="PATRIC" id="fig|1280514.3.peg.2723"/>
<dbReference type="Pfam" id="PF12849">
    <property type="entry name" value="PBP_like_2"/>
    <property type="match status" value="1"/>
</dbReference>
<dbReference type="Gene3D" id="3.40.190.10">
    <property type="entry name" value="Periplasmic binding protein-like II"/>
    <property type="match status" value="2"/>
</dbReference>
<evidence type="ECO:0000259" key="2">
    <source>
        <dbReference type="Pfam" id="PF12849"/>
    </source>
</evidence>
<dbReference type="AlphaFoldDB" id="A0A0D8HGN5"/>
<dbReference type="PANTHER" id="PTHR42996">
    <property type="entry name" value="PHOSPHATE-BINDING PROTEIN PSTS"/>
    <property type="match status" value="1"/>
</dbReference>
<accession>A0A0D8HGN5</accession>
<dbReference type="PANTHER" id="PTHR42996:SF1">
    <property type="entry name" value="PHOSPHATE-BINDING PROTEIN PSTS"/>
    <property type="match status" value="1"/>
</dbReference>
<dbReference type="EMBL" id="JXYS01000066">
    <property type="protein sequence ID" value="KJF17083.1"/>
    <property type="molecule type" value="Genomic_DNA"/>
</dbReference>
<name>A0A0D8HGN5_9ACTN</name>
<evidence type="ECO:0000256" key="1">
    <source>
        <dbReference type="ARBA" id="ARBA00008725"/>
    </source>
</evidence>
<organism evidence="3 4">
    <name type="scientific">Acidithrix ferrooxidans</name>
    <dbReference type="NCBI Taxonomy" id="1280514"/>
    <lineage>
        <taxon>Bacteria</taxon>
        <taxon>Bacillati</taxon>
        <taxon>Actinomycetota</taxon>
        <taxon>Acidimicrobiia</taxon>
        <taxon>Acidimicrobiales</taxon>
        <taxon>Acidimicrobiaceae</taxon>
        <taxon>Acidithrix</taxon>
    </lineage>
</organism>
<reference evidence="3 4" key="1">
    <citation type="submission" date="2015-01" db="EMBL/GenBank/DDBJ databases">
        <title>Draft genome of the acidophilic iron oxidizer Acidithrix ferrooxidans strain Py-F3.</title>
        <authorList>
            <person name="Poehlein A."/>
            <person name="Eisen S."/>
            <person name="Schloemann M."/>
            <person name="Johnson B.D."/>
            <person name="Daniel R."/>
            <person name="Muehling M."/>
        </authorList>
    </citation>
    <scope>NUCLEOTIDE SEQUENCE [LARGE SCALE GENOMIC DNA]</scope>
    <source>
        <strain evidence="3 4">Py-F3</strain>
    </source>
</reference>
<comment type="caution">
    <text evidence="3">The sequence shown here is derived from an EMBL/GenBank/DDBJ whole genome shotgun (WGS) entry which is preliminary data.</text>
</comment>
<dbReference type="InterPro" id="IPR024370">
    <property type="entry name" value="PBP_domain"/>
</dbReference>
<feature type="domain" description="PBP" evidence="2">
    <location>
        <begin position="5"/>
        <end position="167"/>
    </location>
</feature>
<dbReference type="InterPro" id="IPR050962">
    <property type="entry name" value="Phosphate-bind_PstS"/>
</dbReference>
<dbReference type="STRING" id="1280514.AXFE_20800"/>
<comment type="similarity">
    <text evidence="1">Belongs to the PstS family.</text>
</comment>
<keyword evidence="4" id="KW-1185">Reference proteome</keyword>
<protein>
    <submittedName>
        <fullName evidence="3">Phosphate-binding protein PstS 1</fullName>
    </submittedName>
</protein>
<sequence>MPHLAIIPVHRIDGSGDTFIFTQYLSAVDPSGWGSSVSYGTTVPWPAVSTALSANGNGGMVTTCGATKGCIAYVGVSFASSAQKANLTMAAISNAAGKYVVPTPTSIQAEAQSFIAKVPSNEAISLIYGPGTASYPIINFEYAIVNTAQTDANKAATIRSVLTWAIDPSHGNAASYLSQVNFQPLPSSVAALSLAQINKIQAG</sequence>
<evidence type="ECO:0000313" key="3">
    <source>
        <dbReference type="EMBL" id="KJF17083.1"/>
    </source>
</evidence>